<evidence type="ECO:0000313" key="1">
    <source>
        <dbReference type="EMBL" id="KIK77607.1"/>
    </source>
</evidence>
<gene>
    <name evidence="1" type="ORF">PAXRUDRAFT_42831</name>
</gene>
<dbReference type="STRING" id="930991.A0A0D0C374"/>
<feature type="non-terminal residue" evidence="1">
    <location>
        <position position="109"/>
    </location>
</feature>
<evidence type="ECO:0000313" key="2">
    <source>
        <dbReference type="Proteomes" id="UP000054538"/>
    </source>
</evidence>
<sequence>MVTHNMIYHICHIYINPDHQVFDLIPLQLAIFIEQCYNNLGHPAVERTTIWGIYLNLLELLQQCTDLPPVLAAMDPNAEQDNNIPLLVGLQDLPELDYYMGGVGNGTDL</sequence>
<dbReference type="HOGENOM" id="CLU_139893_0_0_1"/>
<dbReference type="OrthoDB" id="2684934at2759"/>
<dbReference type="AlphaFoldDB" id="A0A0D0C374"/>
<accession>A0A0D0C374</accession>
<name>A0A0D0C374_9AGAM</name>
<reference evidence="1 2" key="1">
    <citation type="submission" date="2014-04" db="EMBL/GenBank/DDBJ databases">
        <authorList>
            <consortium name="DOE Joint Genome Institute"/>
            <person name="Kuo A."/>
            <person name="Kohler A."/>
            <person name="Jargeat P."/>
            <person name="Nagy L.G."/>
            <person name="Floudas D."/>
            <person name="Copeland A."/>
            <person name="Barry K.W."/>
            <person name="Cichocki N."/>
            <person name="Veneault-Fourrey C."/>
            <person name="LaButti K."/>
            <person name="Lindquist E.A."/>
            <person name="Lipzen A."/>
            <person name="Lundell T."/>
            <person name="Morin E."/>
            <person name="Murat C."/>
            <person name="Sun H."/>
            <person name="Tunlid A."/>
            <person name="Henrissat B."/>
            <person name="Grigoriev I.V."/>
            <person name="Hibbett D.S."/>
            <person name="Martin F."/>
            <person name="Nordberg H.P."/>
            <person name="Cantor M.N."/>
            <person name="Hua S.X."/>
        </authorList>
    </citation>
    <scope>NUCLEOTIDE SEQUENCE [LARGE SCALE GENOMIC DNA]</scope>
    <source>
        <strain evidence="1 2">Ve08.2h10</strain>
    </source>
</reference>
<proteinExistence type="predicted"/>
<dbReference type="InParanoid" id="A0A0D0C374"/>
<reference evidence="2" key="2">
    <citation type="submission" date="2015-01" db="EMBL/GenBank/DDBJ databases">
        <title>Evolutionary Origins and Diversification of the Mycorrhizal Mutualists.</title>
        <authorList>
            <consortium name="DOE Joint Genome Institute"/>
            <consortium name="Mycorrhizal Genomics Consortium"/>
            <person name="Kohler A."/>
            <person name="Kuo A."/>
            <person name="Nagy L.G."/>
            <person name="Floudas D."/>
            <person name="Copeland A."/>
            <person name="Barry K.W."/>
            <person name="Cichocki N."/>
            <person name="Veneault-Fourrey C."/>
            <person name="LaButti K."/>
            <person name="Lindquist E.A."/>
            <person name="Lipzen A."/>
            <person name="Lundell T."/>
            <person name="Morin E."/>
            <person name="Murat C."/>
            <person name="Riley R."/>
            <person name="Ohm R."/>
            <person name="Sun H."/>
            <person name="Tunlid A."/>
            <person name="Henrissat B."/>
            <person name="Grigoriev I.V."/>
            <person name="Hibbett D.S."/>
            <person name="Martin F."/>
        </authorList>
    </citation>
    <scope>NUCLEOTIDE SEQUENCE [LARGE SCALE GENOMIC DNA]</scope>
    <source>
        <strain evidence="2">Ve08.2h10</strain>
    </source>
</reference>
<organism evidence="1 2">
    <name type="scientific">Paxillus rubicundulus Ve08.2h10</name>
    <dbReference type="NCBI Taxonomy" id="930991"/>
    <lineage>
        <taxon>Eukaryota</taxon>
        <taxon>Fungi</taxon>
        <taxon>Dikarya</taxon>
        <taxon>Basidiomycota</taxon>
        <taxon>Agaricomycotina</taxon>
        <taxon>Agaricomycetes</taxon>
        <taxon>Agaricomycetidae</taxon>
        <taxon>Boletales</taxon>
        <taxon>Paxilineae</taxon>
        <taxon>Paxillaceae</taxon>
        <taxon>Paxillus</taxon>
    </lineage>
</organism>
<keyword evidence="2" id="KW-1185">Reference proteome</keyword>
<dbReference type="Proteomes" id="UP000054538">
    <property type="component" value="Unassembled WGS sequence"/>
</dbReference>
<dbReference type="EMBL" id="KN826912">
    <property type="protein sequence ID" value="KIK77607.1"/>
    <property type="molecule type" value="Genomic_DNA"/>
</dbReference>
<protein>
    <submittedName>
        <fullName evidence="1">Uncharacterized protein</fullName>
    </submittedName>
</protein>